<dbReference type="PANTHER" id="PTHR23317">
    <property type="entry name" value="DEDICATOR OF CYTOKINESIS DOCK"/>
    <property type="match status" value="1"/>
</dbReference>
<dbReference type="PANTHER" id="PTHR23317:SF71">
    <property type="entry name" value="DEDICATOR OF CYTOKINESIS PROTEIN 10"/>
    <property type="match status" value="1"/>
</dbReference>
<accession>A0A7L2QXM0</accession>
<keyword evidence="2" id="KW-1185">Reference proteome</keyword>
<gene>
    <name evidence="1" type="primary">Dock10_1</name>
    <name evidence="1" type="ORF">OXYMAD_R07903</name>
</gene>
<feature type="non-terminal residue" evidence="1">
    <location>
        <position position="1"/>
    </location>
</feature>
<proteinExistence type="predicted"/>
<dbReference type="EMBL" id="VYZR01095143">
    <property type="protein sequence ID" value="NXS01539.1"/>
    <property type="molecule type" value="Genomic_DNA"/>
</dbReference>
<protein>
    <submittedName>
        <fullName evidence="1">DOC10 protein</fullName>
    </submittedName>
</protein>
<dbReference type="GO" id="GO:0007264">
    <property type="term" value="P:small GTPase-mediated signal transduction"/>
    <property type="evidence" value="ECO:0007669"/>
    <property type="project" value="InterPro"/>
</dbReference>
<dbReference type="OrthoDB" id="47328at2759"/>
<dbReference type="Proteomes" id="UP000570288">
    <property type="component" value="Unassembled WGS sequence"/>
</dbReference>
<dbReference type="GO" id="GO:0030334">
    <property type="term" value="P:regulation of cell migration"/>
    <property type="evidence" value="ECO:0007669"/>
    <property type="project" value="TreeGrafter"/>
</dbReference>
<dbReference type="GO" id="GO:0060997">
    <property type="term" value="P:dendritic spine morphogenesis"/>
    <property type="evidence" value="ECO:0007669"/>
    <property type="project" value="TreeGrafter"/>
</dbReference>
<evidence type="ECO:0000313" key="1">
    <source>
        <dbReference type="EMBL" id="NXS01539.1"/>
    </source>
</evidence>
<dbReference type="AlphaFoldDB" id="A0A7L2QXM0"/>
<sequence length="162" mass="18403">QYITETEETVKASRNTERLNLFSLDPDIAKPIKKKLLPSSQLSLYFWYFLQVEPFFVSVALYDVRDGRKISADFHVDLNHTLVRQMISGSSSPLENGAVENIDSNEMEEPQVKGFPEEWLKYPKQALFSISNPHSEIVLVAKIEKVLTGNIASSAEPYIKNP</sequence>
<evidence type="ECO:0000313" key="2">
    <source>
        <dbReference type="Proteomes" id="UP000570288"/>
    </source>
</evidence>
<dbReference type="InterPro" id="IPR026791">
    <property type="entry name" value="DOCK"/>
</dbReference>
<comment type="caution">
    <text evidence="1">The sequence shown here is derived from an EMBL/GenBank/DDBJ whole genome shotgun (WGS) entry which is preliminary data.</text>
</comment>
<dbReference type="GO" id="GO:0005085">
    <property type="term" value="F:guanyl-nucleotide exchange factor activity"/>
    <property type="evidence" value="ECO:0007669"/>
    <property type="project" value="InterPro"/>
</dbReference>
<reference evidence="1 2" key="1">
    <citation type="submission" date="2019-09" db="EMBL/GenBank/DDBJ databases">
        <title>Bird 10,000 Genomes (B10K) Project - Family phase.</title>
        <authorList>
            <person name="Zhang G."/>
        </authorList>
    </citation>
    <scope>NUCLEOTIDE SEQUENCE [LARGE SCALE GENOMIC DNA]</scope>
    <source>
        <strain evidence="1">B10K-DU-002-81</strain>
    </source>
</reference>
<name>A0A7L2QXM0_9PASS</name>
<feature type="non-terminal residue" evidence="1">
    <location>
        <position position="162"/>
    </location>
</feature>
<organism evidence="1 2">
    <name type="scientific">Oxylabes madagascariensis</name>
    <name type="common">white-throated Oxylabes</name>
    <dbReference type="NCBI Taxonomy" id="98144"/>
    <lineage>
        <taxon>Eukaryota</taxon>
        <taxon>Metazoa</taxon>
        <taxon>Chordata</taxon>
        <taxon>Craniata</taxon>
        <taxon>Vertebrata</taxon>
        <taxon>Euteleostomi</taxon>
        <taxon>Archelosauria</taxon>
        <taxon>Archosauria</taxon>
        <taxon>Dinosauria</taxon>
        <taxon>Saurischia</taxon>
        <taxon>Theropoda</taxon>
        <taxon>Coelurosauria</taxon>
        <taxon>Aves</taxon>
        <taxon>Neognathae</taxon>
        <taxon>Neoaves</taxon>
        <taxon>Telluraves</taxon>
        <taxon>Australaves</taxon>
        <taxon>Passeriformes</taxon>
        <taxon>Sylvioidea</taxon>
        <taxon>Timaliidae</taxon>
        <taxon>Oxylabes</taxon>
    </lineage>
</organism>